<evidence type="ECO:0000313" key="4">
    <source>
        <dbReference type="EMBL" id="QOY37680.1"/>
    </source>
</evidence>
<gene>
    <name evidence="4" type="ORF">AWH56_008905</name>
    <name evidence="3" type="ORF">AWH56_22225</name>
</gene>
<dbReference type="CDD" id="cd00093">
    <property type="entry name" value="HTH_XRE"/>
    <property type="match status" value="1"/>
</dbReference>
<dbReference type="EMBL" id="CP063356">
    <property type="protein sequence ID" value="QOY37680.1"/>
    <property type="molecule type" value="Genomic_DNA"/>
</dbReference>
<evidence type="ECO:0000313" key="5">
    <source>
        <dbReference type="Proteomes" id="UP000180175"/>
    </source>
</evidence>
<protein>
    <submittedName>
        <fullName evidence="4">Helix-turn-helix transcriptional regulator</fullName>
    </submittedName>
</protein>
<dbReference type="OrthoDB" id="194368at2"/>
<evidence type="ECO:0000313" key="3">
    <source>
        <dbReference type="EMBL" id="OIJ05104.1"/>
    </source>
</evidence>
<feature type="coiled-coil region" evidence="1">
    <location>
        <begin position="2"/>
        <end position="29"/>
    </location>
</feature>
<dbReference type="PROSITE" id="PS50943">
    <property type="entry name" value="HTH_CROC1"/>
    <property type="match status" value="1"/>
</dbReference>
<evidence type="ECO:0000256" key="1">
    <source>
        <dbReference type="SAM" id="Coils"/>
    </source>
</evidence>
<keyword evidence="5" id="KW-1185">Reference proteome</keyword>
<dbReference type="KEGG" id="aia:AWH56_008905"/>
<reference evidence="4" key="4">
    <citation type="submission" date="2020-10" db="EMBL/GenBank/DDBJ databases">
        <authorList>
            <person name="Bassil N.M."/>
            <person name="Lloyd J.R."/>
        </authorList>
    </citation>
    <scope>NUCLEOTIDE SEQUENCE</scope>
    <source>
        <strain evidence="4">NB2006</strain>
    </source>
</reference>
<evidence type="ECO:0000259" key="2">
    <source>
        <dbReference type="PROSITE" id="PS50943"/>
    </source>
</evidence>
<dbReference type="Pfam" id="PF01381">
    <property type="entry name" value="HTH_3"/>
    <property type="match status" value="1"/>
</dbReference>
<dbReference type="AlphaFoldDB" id="A0A1S2KYB4"/>
<dbReference type="GO" id="GO:0003677">
    <property type="term" value="F:DNA binding"/>
    <property type="evidence" value="ECO:0007669"/>
    <property type="project" value="InterPro"/>
</dbReference>
<dbReference type="Proteomes" id="UP000180175">
    <property type="component" value="Chromosome"/>
</dbReference>
<dbReference type="RefSeq" id="WP_071319113.1">
    <property type="nucleotide sequence ID" value="NZ_CP063356.2"/>
</dbReference>
<dbReference type="InterPro" id="IPR010982">
    <property type="entry name" value="Lambda_DNA-bd_dom_sf"/>
</dbReference>
<reference evidence="4 5" key="2">
    <citation type="journal article" date="2017" name="Genome Announc.">
        <title>Draft Genome Sequences of Four Alkaliphilic Bacteria Belonging to the Anaerobacillus Genus.</title>
        <authorList>
            <person name="Bassil N.M."/>
            <person name="Lloyd J.R."/>
        </authorList>
    </citation>
    <scope>NUCLEOTIDE SEQUENCE [LARGE SCALE GENOMIC DNA]</scope>
    <source>
        <strain evidence="4 5">NB2006</strain>
    </source>
</reference>
<reference evidence="3 5" key="1">
    <citation type="submission" date="2016-10" db="EMBL/GenBank/DDBJ databases">
        <title>Draft genome sequences of four alkaliphilic bacteria belonging to the Anaerobacillus genus.</title>
        <authorList>
            <person name="Bassil N.M."/>
            <person name="Lloyd J.R."/>
        </authorList>
    </citation>
    <scope>NUCLEOTIDE SEQUENCE [LARGE SCALE GENOMIC DNA]</scope>
    <source>
        <strain evidence="3 5">NB2006</strain>
    </source>
</reference>
<sequence>MVDRNLNLKREISNNLKQLLKERKWTQSELSMMSGIPTSTISDYLNCKSLIHHKNVKYLSLIFKVEPYRIDPSFNSEQQLKLDELEDWILELNNASEKEKEFMKNIWFSLKELKE</sequence>
<accession>A0A1S2KYB4</accession>
<dbReference type="Gene3D" id="1.10.260.40">
    <property type="entry name" value="lambda repressor-like DNA-binding domains"/>
    <property type="match status" value="1"/>
</dbReference>
<reference evidence="4 5" key="3">
    <citation type="journal article" date="2019" name="Int. J. Syst. Evol. Microbiol.">
        <title>Anaerobacillus isosaccharinicus sp. nov., an alkaliphilic bacterium which degrades isosaccharinic acid.</title>
        <authorList>
            <person name="Bassil N.M."/>
            <person name="Lloyd J.R."/>
        </authorList>
    </citation>
    <scope>NUCLEOTIDE SEQUENCE [LARGE SCALE GENOMIC DNA]</scope>
    <source>
        <strain evidence="4 5">NB2006</strain>
    </source>
</reference>
<proteinExistence type="predicted"/>
<organism evidence="3 5">
    <name type="scientific">Anaerobacillus isosaccharinicus</name>
    <dbReference type="NCBI Taxonomy" id="1532552"/>
    <lineage>
        <taxon>Bacteria</taxon>
        <taxon>Bacillati</taxon>
        <taxon>Bacillota</taxon>
        <taxon>Bacilli</taxon>
        <taxon>Bacillales</taxon>
        <taxon>Bacillaceae</taxon>
        <taxon>Anaerobacillus</taxon>
    </lineage>
</organism>
<dbReference type="EMBL" id="LQXD01000194">
    <property type="protein sequence ID" value="OIJ05104.1"/>
    <property type="molecule type" value="Genomic_DNA"/>
</dbReference>
<dbReference type="InterPro" id="IPR001387">
    <property type="entry name" value="Cro/C1-type_HTH"/>
</dbReference>
<keyword evidence="1" id="KW-0175">Coiled coil</keyword>
<name>A0A1S2KYB4_9BACI</name>
<feature type="domain" description="HTH cro/C1-type" evidence="2">
    <location>
        <begin position="16"/>
        <end position="70"/>
    </location>
</feature>
<dbReference type="SUPFAM" id="SSF47413">
    <property type="entry name" value="lambda repressor-like DNA-binding domains"/>
    <property type="match status" value="1"/>
</dbReference>